<evidence type="ECO:0000256" key="6">
    <source>
        <dbReference type="PIRNR" id="PIRNR000185"/>
    </source>
</evidence>
<dbReference type="NCBIfam" id="NF006929">
    <property type="entry name" value="PRK09414.1"/>
    <property type="match status" value="1"/>
</dbReference>
<dbReference type="InterPro" id="IPR006095">
    <property type="entry name" value="Glu/Leu/Phe/Val/Trp_DH"/>
</dbReference>
<dbReference type="FunFam" id="3.40.50.720:FF:000030">
    <property type="entry name" value="Glutamate dehydrogenase"/>
    <property type="match status" value="1"/>
</dbReference>
<gene>
    <name evidence="12" type="ORF">AVL55_09325</name>
</gene>
<dbReference type="Proteomes" id="UP000063991">
    <property type="component" value="Chromosome"/>
</dbReference>
<dbReference type="InterPro" id="IPR014362">
    <property type="entry name" value="Glu_DH"/>
</dbReference>
<dbReference type="GO" id="GO:0006537">
    <property type="term" value="P:glutamate biosynthetic process"/>
    <property type="evidence" value="ECO:0007669"/>
    <property type="project" value="TreeGrafter"/>
</dbReference>
<comment type="subunit">
    <text evidence="3">Homohexamer.</text>
</comment>
<evidence type="ECO:0000256" key="2">
    <source>
        <dbReference type="ARBA" id="ARBA00006382"/>
    </source>
</evidence>
<feature type="binding site" evidence="8">
    <location>
        <position position="242"/>
    </location>
    <ligand>
        <name>NAD(+)</name>
        <dbReference type="ChEBI" id="CHEBI:57540"/>
    </ligand>
</feature>
<dbReference type="PANTHER" id="PTHR43571:SF1">
    <property type="entry name" value="NADP-SPECIFIC GLUTAMATE DEHYDROGENASE 1-RELATED"/>
    <property type="match status" value="1"/>
</dbReference>
<dbReference type="Gene3D" id="1.10.285.10">
    <property type="entry name" value="Glutamate Dehydrogenase, chain A, domain 3"/>
    <property type="match status" value="2"/>
</dbReference>
<feature type="binding site" evidence="8">
    <location>
        <position position="211"/>
    </location>
    <ligand>
        <name>NAD(+)</name>
        <dbReference type="ChEBI" id="CHEBI:57540"/>
    </ligand>
</feature>
<dbReference type="GO" id="GO:0004354">
    <property type="term" value="F:glutamate dehydrogenase (NADP+) activity"/>
    <property type="evidence" value="ECO:0007669"/>
    <property type="project" value="UniProtKB-EC"/>
</dbReference>
<evidence type="ECO:0000256" key="8">
    <source>
        <dbReference type="PIRSR" id="PIRSR000185-2"/>
    </source>
</evidence>
<feature type="active site" description="Proton donor" evidence="7">
    <location>
        <position position="128"/>
    </location>
</feature>
<keyword evidence="8" id="KW-0520">NAD</keyword>
<name>A0A126PZI4_ALTMA</name>
<evidence type="ECO:0000256" key="5">
    <source>
        <dbReference type="ARBA" id="ARBA00048584"/>
    </source>
</evidence>
<dbReference type="Pfam" id="PF02812">
    <property type="entry name" value="ELFV_dehydrog_N"/>
    <property type="match status" value="1"/>
</dbReference>
<dbReference type="EMBL" id="CP014323">
    <property type="protein sequence ID" value="AMJ98345.1"/>
    <property type="molecule type" value="Genomic_DNA"/>
</dbReference>
<dbReference type="RefSeq" id="WP_061094930.1">
    <property type="nucleotide sequence ID" value="NZ_CP014323.1"/>
</dbReference>
<dbReference type="Gene3D" id="3.40.50.10860">
    <property type="entry name" value="Leucine Dehydrogenase, chain A, domain 1"/>
    <property type="match status" value="1"/>
</dbReference>
<dbReference type="InterPro" id="IPR036291">
    <property type="entry name" value="NAD(P)-bd_dom_sf"/>
</dbReference>
<evidence type="ECO:0000256" key="3">
    <source>
        <dbReference type="ARBA" id="ARBA00011643"/>
    </source>
</evidence>
<dbReference type="InterPro" id="IPR033524">
    <property type="entry name" value="Glu/Leu/Phe/Val_DH_AS"/>
</dbReference>
<sequence>MTQKSNFEEIYTFLNEKFANETEYLQAVHEVLEDIVPIYNANKNYKAFDIIRRICMPERIIYFTVSWMNSDGNIEVNQGWRVQHNSAMGPYKGGLRFHPTVNLSVLKFLAFEQCFKNALTGLPMGGGKGGSDFNPKGRTDRDIMLFCQAFMRELQRHIGANTDVPAGDINVGAREIGYLYGEYRRLNNKFEGVLTGKGLEFGGSYVRTEATGFGLIYFLEAVCRHQGTPIEGKTIAVSGAGNVALHAALKAVEKGGKVISLSNSRGLLHNENGLTDTALKWAIDNHANRNNILADMADENMGKWIADKKPWHLKCDIALPCATQNELLEEDAKSLLDNGCQMVLEGANMPCTNEAQALFLDAQIAYVPGKASNAGGVALSGLEMSQNAMFNQRNASALDEQLYSIMESIHQRCVDEGKSEGDAGSSYVDYMKGANVAAFRRLADAMVAQGV</sequence>
<proteinExistence type="inferred from homology"/>
<comment type="similarity">
    <text evidence="2 6 10">Belongs to the Glu/Leu/Phe/Val dehydrogenases family.</text>
</comment>
<evidence type="ECO:0000259" key="11">
    <source>
        <dbReference type="SMART" id="SM00839"/>
    </source>
</evidence>
<evidence type="ECO:0000256" key="7">
    <source>
        <dbReference type="PIRSR" id="PIRSR000185-1"/>
    </source>
</evidence>
<dbReference type="GO" id="GO:0005829">
    <property type="term" value="C:cytosol"/>
    <property type="evidence" value="ECO:0007669"/>
    <property type="project" value="TreeGrafter"/>
</dbReference>
<dbReference type="SMART" id="SM00839">
    <property type="entry name" value="ELFV_dehydrog"/>
    <property type="match status" value="1"/>
</dbReference>
<dbReference type="PRINTS" id="PR00082">
    <property type="entry name" value="GLFDHDRGNASE"/>
</dbReference>
<keyword evidence="8" id="KW-0547">Nucleotide-binding</keyword>
<dbReference type="OrthoDB" id="9803297at2"/>
<dbReference type="InterPro" id="IPR046346">
    <property type="entry name" value="Aminoacid_DH-like_N_sf"/>
</dbReference>
<comment type="function">
    <text evidence="1">Catalyzes the reversible oxidative deamination of glutamate to alpha-ketoglutarate and ammonia.</text>
</comment>
<evidence type="ECO:0000256" key="4">
    <source>
        <dbReference type="ARBA" id="ARBA00023002"/>
    </source>
</evidence>
<reference evidence="12 13" key="1">
    <citation type="submission" date="2015-12" db="EMBL/GenBank/DDBJ databases">
        <authorList>
            <person name="Shamseldin A."/>
            <person name="Moawad H."/>
            <person name="Abd El-Rahim W.M."/>
            <person name="Sadowsky M.J."/>
        </authorList>
    </citation>
    <scope>NUCLEOTIDE SEQUENCE [LARGE SCALE GENOMIC DNA]</scope>
    <source>
        <strain evidence="12 13">D7</strain>
    </source>
</reference>
<dbReference type="Gene3D" id="3.40.50.720">
    <property type="entry name" value="NAD(P)-binding Rossmann-like Domain"/>
    <property type="match status" value="1"/>
</dbReference>
<dbReference type="InterPro" id="IPR006097">
    <property type="entry name" value="Glu/Leu/Phe/Val/Trp_DH_dimer"/>
</dbReference>
<feature type="binding site" evidence="8">
    <location>
        <position position="92"/>
    </location>
    <ligand>
        <name>substrate</name>
    </ligand>
</feature>
<evidence type="ECO:0000313" key="13">
    <source>
        <dbReference type="Proteomes" id="UP000063991"/>
    </source>
</evidence>
<dbReference type="PANTHER" id="PTHR43571">
    <property type="entry name" value="NADP-SPECIFIC GLUTAMATE DEHYDROGENASE 1-RELATED"/>
    <property type="match status" value="1"/>
</dbReference>
<feature type="binding site" evidence="8">
    <location>
        <position position="116"/>
    </location>
    <ligand>
        <name>substrate</name>
    </ligand>
</feature>
<evidence type="ECO:0000256" key="9">
    <source>
        <dbReference type="PIRSR" id="PIRSR000185-3"/>
    </source>
</evidence>
<feature type="binding site" evidence="8">
    <location>
        <position position="380"/>
    </location>
    <ligand>
        <name>substrate</name>
    </ligand>
</feature>
<feature type="binding site" evidence="8">
    <location>
        <position position="167"/>
    </location>
    <ligand>
        <name>substrate</name>
    </ligand>
</feature>
<dbReference type="SUPFAM" id="SSF53223">
    <property type="entry name" value="Aminoacid dehydrogenase-like, N-terminal domain"/>
    <property type="match status" value="1"/>
</dbReference>
<keyword evidence="4 6" id="KW-0560">Oxidoreductase</keyword>
<dbReference type="FunFam" id="3.40.50.10860:FF:000002">
    <property type="entry name" value="Glutamate dehydrogenase"/>
    <property type="match status" value="1"/>
</dbReference>
<protein>
    <recommendedName>
        <fullName evidence="6">Glutamate dehydrogenase</fullName>
    </recommendedName>
</protein>
<dbReference type="PROSITE" id="PS00074">
    <property type="entry name" value="GLFV_DEHYDROGENASE"/>
    <property type="match status" value="1"/>
</dbReference>
<evidence type="ECO:0000256" key="1">
    <source>
        <dbReference type="ARBA" id="ARBA00003868"/>
    </source>
</evidence>
<evidence type="ECO:0000313" key="12">
    <source>
        <dbReference type="EMBL" id="AMJ98345.1"/>
    </source>
</evidence>
<dbReference type="Pfam" id="PF00208">
    <property type="entry name" value="ELFV_dehydrog"/>
    <property type="match status" value="1"/>
</dbReference>
<feature type="domain" description="Glutamate/phenylalanine/leucine/valine/L-tryptophan dehydrogenase C-terminal" evidence="11">
    <location>
        <begin position="204"/>
        <end position="450"/>
    </location>
</feature>
<feature type="binding site" evidence="8">
    <location>
        <position position="113"/>
    </location>
    <ligand>
        <name>substrate</name>
    </ligand>
</feature>
<feature type="site" description="Important for catalysis" evidence="9">
    <location>
        <position position="168"/>
    </location>
</feature>
<accession>A0A126PZI4</accession>
<dbReference type="SUPFAM" id="SSF51735">
    <property type="entry name" value="NAD(P)-binding Rossmann-fold domains"/>
    <property type="match status" value="1"/>
</dbReference>
<dbReference type="AlphaFoldDB" id="A0A126PZI4"/>
<comment type="catalytic activity">
    <reaction evidence="5">
        <text>L-glutamate + NADP(+) + H2O = 2-oxoglutarate + NH4(+) + NADPH + H(+)</text>
        <dbReference type="Rhea" id="RHEA:11612"/>
        <dbReference type="ChEBI" id="CHEBI:15377"/>
        <dbReference type="ChEBI" id="CHEBI:15378"/>
        <dbReference type="ChEBI" id="CHEBI:16810"/>
        <dbReference type="ChEBI" id="CHEBI:28938"/>
        <dbReference type="ChEBI" id="CHEBI:29985"/>
        <dbReference type="ChEBI" id="CHEBI:57783"/>
        <dbReference type="ChEBI" id="CHEBI:58349"/>
        <dbReference type="EC" id="1.4.1.4"/>
    </reaction>
</comment>
<dbReference type="InterPro" id="IPR006096">
    <property type="entry name" value="Glu/Leu/Phe/Val/Trp_DH_C"/>
</dbReference>
<dbReference type="PIRSF" id="PIRSF000185">
    <property type="entry name" value="Glu_DH"/>
    <property type="match status" value="1"/>
</dbReference>
<dbReference type="GO" id="GO:0000166">
    <property type="term" value="F:nucleotide binding"/>
    <property type="evidence" value="ECO:0007669"/>
    <property type="project" value="UniProtKB-KW"/>
</dbReference>
<organism evidence="12 13">
    <name type="scientific">Alteromonas macleodii</name>
    <name type="common">Pseudoalteromonas macleodii</name>
    <dbReference type="NCBI Taxonomy" id="28108"/>
    <lineage>
        <taxon>Bacteria</taxon>
        <taxon>Pseudomonadati</taxon>
        <taxon>Pseudomonadota</taxon>
        <taxon>Gammaproteobacteria</taxon>
        <taxon>Alteromonadales</taxon>
        <taxon>Alteromonadaceae</taxon>
        <taxon>Alteromonas/Salinimonas group</taxon>
        <taxon>Alteromonas</taxon>
    </lineage>
</organism>
<dbReference type="InterPro" id="IPR050724">
    <property type="entry name" value="Glu_Leu_Phe_Val_DH"/>
</dbReference>
<evidence type="ECO:0000256" key="10">
    <source>
        <dbReference type="RuleBase" id="RU004417"/>
    </source>
</evidence>